<evidence type="ECO:0000259" key="4">
    <source>
        <dbReference type="PROSITE" id="PS50054"/>
    </source>
</evidence>
<dbReference type="Gene3D" id="3.90.190.10">
    <property type="entry name" value="Protein tyrosine phosphatase superfamily"/>
    <property type="match status" value="1"/>
</dbReference>
<feature type="domain" description="Tyrosine-protein phosphatase" evidence="4">
    <location>
        <begin position="80"/>
        <end position="226"/>
    </location>
</feature>
<dbReference type="PANTHER" id="PTHR46274:SF6">
    <property type="entry name" value="TYR_PHOSPHATASE_2 DOMAIN-CONTAINING PROTEIN"/>
    <property type="match status" value="1"/>
</dbReference>
<name>A0A835YX57_9STRA</name>
<dbReference type="AlphaFoldDB" id="A0A835YX57"/>
<dbReference type="InterPro" id="IPR029021">
    <property type="entry name" value="Prot-tyrosine_phosphatase-like"/>
</dbReference>
<dbReference type="EMBL" id="JAFCMP010000246">
    <property type="protein sequence ID" value="KAG5182353.1"/>
    <property type="molecule type" value="Genomic_DNA"/>
</dbReference>
<keyword evidence="2" id="KW-0904">Protein phosphatase</keyword>
<feature type="domain" description="Tyrosine specific protein phosphatases" evidence="5">
    <location>
        <begin position="147"/>
        <end position="205"/>
    </location>
</feature>
<proteinExistence type="predicted"/>
<dbReference type="OrthoDB" id="273181at2759"/>
<dbReference type="InterPro" id="IPR000340">
    <property type="entry name" value="Dual-sp_phosphatase_cat-dom"/>
</dbReference>
<evidence type="ECO:0000313" key="7">
    <source>
        <dbReference type="Proteomes" id="UP000664859"/>
    </source>
</evidence>
<reference evidence="6" key="1">
    <citation type="submission" date="2021-02" db="EMBL/GenBank/DDBJ databases">
        <title>First Annotated Genome of the Yellow-green Alga Tribonema minus.</title>
        <authorList>
            <person name="Mahan K.M."/>
        </authorList>
    </citation>
    <scope>NUCLEOTIDE SEQUENCE</scope>
    <source>
        <strain evidence="6">UTEX B ZZ1240</strain>
    </source>
</reference>
<accession>A0A835YX57</accession>
<evidence type="ECO:0000313" key="6">
    <source>
        <dbReference type="EMBL" id="KAG5182353.1"/>
    </source>
</evidence>
<evidence type="ECO:0000256" key="2">
    <source>
        <dbReference type="ARBA" id="ARBA00022912"/>
    </source>
</evidence>
<evidence type="ECO:0000256" key="3">
    <source>
        <dbReference type="SAM" id="MobiDB-lite"/>
    </source>
</evidence>
<gene>
    <name evidence="6" type="ORF">JKP88DRAFT_199297</name>
</gene>
<dbReference type="GO" id="GO:0004721">
    <property type="term" value="F:phosphoprotein phosphatase activity"/>
    <property type="evidence" value="ECO:0007669"/>
    <property type="project" value="UniProtKB-KW"/>
</dbReference>
<evidence type="ECO:0000256" key="1">
    <source>
        <dbReference type="ARBA" id="ARBA00022801"/>
    </source>
</evidence>
<protein>
    <submittedName>
        <fullName evidence="6">Protein-tyrosine phosphatase-like protein</fullName>
    </submittedName>
</protein>
<evidence type="ECO:0000259" key="5">
    <source>
        <dbReference type="PROSITE" id="PS50056"/>
    </source>
</evidence>
<dbReference type="PANTHER" id="PTHR46274">
    <property type="entry name" value="PHOSPHATIDYLINOSITOL PHOSPHATASE"/>
    <property type="match status" value="1"/>
</dbReference>
<keyword evidence="1" id="KW-0378">Hydrolase</keyword>
<sequence length="260" mass="28488">MFKRPLPQAPPPPPAPGPAGVGEHLWRLAVPTLWTVGGLALLSYALFQKHLLPEAVGKRVAKLYFWPTMPFTLISRWSNYFTVMDDTVILGGAPLAALGHPDMLHALGVHSVLNMCDEYSGPEGAYKRLGMRQLRLPVVDHTEPTTADIVRGVAFIRECARRGERVLVHCKAGHGRSGAVAMGWLLSADARATPAKAQALMNSRRDVRKRLYRQQNVQEYYALLQRERDAAPPLASQSAGSEGLIDGIGAKDGLRSRSVR</sequence>
<dbReference type="PROSITE" id="PS50056">
    <property type="entry name" value="TYR_PHOSPHATASE_2"/>
    <property type="match status" value="1"/>
</dbReference>
<dbReference type="Pfam" id="PF00782">
    <property type="entry name" value="DSPc"/>
    <property type="match status" value="1"/>
</dbReference>
<keyword evidence="7" id="KW-1185">Reference proteome</keyword>
<dbReference type="PROSITE" id="PS00383">
    <property type="entry name" value="TYR_PHOSPHATASE_1"/>
    <property type="match status" value="1"/>
</dbReference>
<dbReference type="PROSITE" id="PS50054">
    <property type="entry name" value="TYR_PHOSPHATASE_DUAL"/>
    <property type="match status" value="1"/>
</dbReference>
<comment type="caution">
    <text evidence="6">The sequence shown here is derived from an EMBL/GenBank/DDBJ whole genome shotgun (WGS) entry which is preliminary data.</text>
</comment>
<dbReference type="Proteomes" id="UP000664859">
    <property type="component" value="Unassembled WGS sequence"/>
</dbReference>
<dbReference type="InterPro" id="IPR000387">
    <property type="entry name" value="Tyr_Pase_dom"/>
</dbReference>
<dbReference type="SUPFAM" id="SSF52799">
    <property type="entry name" value="(Phosphotyrosine protein) phosphatases II"/>
    <property type="match status" value="1"/>
</dbReference>
<dbReference type="InterPro" id="IPR020422">
    <property type="entry name" value="TYR_PHOSPHATASE_DUAL_dom"/>
</dbReference>
<dbReference type="InterPro" id="IPR016130">
    <property type="entry name" value="Tyr_Pase_AS"/>
</dbReference>
<organism evidence="6 7">
    <name type="scientific">Tribonema minus</name>
    <dbReference type="NCBI Taxonomy" id="303371"/>
    <lineage>
        <taxon>Eukaryota</taxon>
        <taxon>Sar</taxon>
        <taxon>Stramenopiles</taxon>
        <taxon>Ochrophyta</taxon>
        <taxon>PX clade</taxon>
        <taxon>Xanthophyceae</taxon>
        <taxon>Tribonematales</taxon>
        <taxon>Tribonemataceae</taxon>
        <taxon>Tribonema</taxon>
    </lineage>
</organism>
<dbReference type="SMART" id="SM00195">
    <property type="entry name" value="DSPc"/>
    <property type="match status" value="1"/>
</dbReference>
<feature type="region of interest" description="Disordered" evidence="3">
    <location>
        <begin position="232"/>
        <end position="260"/>
    </location>
</feature>